<keyword evidence="2" id="KW-1185">Reference proteome</keyword>
<dbReference type="EMBL" id="CAJRST010018890">
    <property type="protein sequence ID" value="CAG5950379.1"/>
    <property type="molecule type" value="Genomic_DNA"/>
</dbReference>
<gene>
    <name evidence="1" type="ORF">MMEN_LOCUS14286</name>
</gene>
<dbReference type="OrthoDB" id="8954273at2759"/>
<evidence type="ECO:0000313" key="2">
    <source>
        <dbReference type="Proteomes" id="UP000677803"/>
    </source>
</evidence>
<dbReference type="AlphaFoldDB" id="A0A8S4BBX9"/>
<dbReference type="Proteomes" id="UP000677803">
    <property type="component" value="Unassembled WGS sequence"/>
</dbReference>
<comment type="caution">
    <text evidence="1">The sequence shown here is derived from an EMBL/GenBank/DDBJ whole genome shotgun (WGS) entry which is preliminary data.</text>
</comment>
<reference evidence="1" key="1">
    <citation type="submission" date="2021-05" db="EMBL/GenBank/DDBJ databases">
        <authorList>
            <person name="Tigano A."/>
        </authorList>
    </citation>
    <scope>NUCLEOTIDE SEQUENCE</scope>
</reference>
<proteinExistence type="predicted"/>
<name>A0A8S4BBX9_9TELE</name>
<sequence length="407" mass="43953">MEHVRAQQRASERSFPDFLLFVQFPELPLDSPVVLLDGVRPLQLRLQAGLLLMSLFVQGPQSVQSVAHVDERRGGHEDDLQDPVADEGDGEGLVVAHVFAAGLLCVAHELALLVIPHVLRRNAQHQHPENEEDDTRKCALYMVGIMSKQGGMGTTSSSLKEKEPLALLVTGLWPGAPVMVLLGQRTVESQGSIFSCLLKSFMSWFLADRLLGDSPAGLDRGSSCSIPEEHSGLSSSSLAILTCTLSGSFLRFLLRSGLLSGQLPAGSDQRGLPDSRVQLKLSSAVSVASGSALACRIFTMKWSLDLSITRACMGTSGLNRKEVGGASEAPLLMEPRLELSVSRARWMSCSVASSPSIRASSLMWALSTLSGVDRGCVPTGWRKLRWLSDFRGDGMVRDTARSSARME</sequence>
<accession>A0A8S4BBX9</accession>
<evidence type="ECO:0000313" key="1">
    <source>
        <dbReference type="EMBL" id="CAG5950379.1"/>
    </source>
</evidence>
<organism evidence="1 2">
    <name type="scientific">Menidia menidia</name>
    <name type="common">Atlantic silverside</name>
    <dbReference type="NCBI Taxonomy" id="238744"/>
    <lineage>
        <taxon>Eukaryota</taxon>
        <taxon>Metazoa</taxon>
        <taxon>Chordata</taxon>
        <taxon>Craniata</taxon>
        <taxon>Vertebrata</taxon>
        <taxon>Euteleostomi</taxon>
        <taxon>Actinopterygii</taxon>
        <taxon>Neopterygii</taxon>
        <taxon>Teleostei</taxon>
        <taxon>Neoteleostei</taxon>
        <taxon>Acanthomorphata</taxon>
        <taxon>Ovalentaria</taxon>
        <taxon>Atherinomorphae</taxon>
        <taxon>Atheriniformes</taxon>
        <taxon>Atherinopsidae</taxon>
        <taxon>Menidiinae</taxon>
        <taxon>Menidia</taxon>
    </lineage>
</organism>
<protein>
    <submittedName>
        <fullName evidence="1">(Atlantic silverside) hypothetical protein</fullName>
    </submittedName>
</protein>